<dbReference type="InterPro" id="IPR013149">
    <property type="entry name" value="ADH-like_C"/>
</dbReference>
<name>A0A6N4W573_9MYCO</name>
<evidence type="ECO:0000313" key="5">
    <source>
        <dbReference type="Proteomes" id="UP000467249"/>
    </source>
</evidence>
<dbReference type="RefSeq" id="WP_163804467.1">
    <property type="nucleotide sequence ID" value="NZ_AP022620.1"/>
</dbReference>
<dbReference type="Proteomes" id="UP000467249">
    <property type="component" value="Chromosome"/>
</dbReference>
<dbReference type="PANTHER" id="PTHR43401">
    <property type="entry name" value="L-THREONINE 3-DEHYDROGENASE"/>
    <property type="match status" value="1"/>
</dbReference>
<sequence length="336" mass="34312">MHAAVFEGVGKPLSIENLPDPTPGAGQLVLKVGRCGICGTDLHMTSGEGATFEPGTVLGHEFAGEVVAVGPNTSGFSVGDIVSALPMHGCGACASCLAGEPVWCASGFTPVGGGFGQYALASAMAAVKLPSSMSLEDGALVEPLAVSLHGVTLAALRPGAKVLVIGAGSIGISAAYWAKRLGAGRVVVTAPSHRGEKFARELGADAFLPGGDDLDERVTEQFGGLPDVVFEAAGVPGAIAQAIHLAAPRGTVVVLGNCMQPDTIVPAEAMFKQIKLQCSMVYSVGEFQFVADSFDAGHVEPRAMITDTWALEDLPAGLESMRSGSSNCKVLVNPWQ</sequence>
<dbReference type="PANTHER" id="PTHR43401:SF5">
    <property type="entry name" value="ALCOHOL DEHYDROGENASE-RELATED"/>
    <property type="match status" value="1"/>
</dbReference>
<dbReference type="InterPro" id="IPR013154">
    <property type="entry name" value="ADH-like_N"/>
</dbReference>
<proteinExistence type="predicted"/>
<evidence type="ECO:0000313" key="4">
    <source>
        <dbReference type="EMBL" id="BBZ77100.1"/>
    </source>
</evidence>
<dbReference type="GO" id="GO:0016491">
    <property type="term" value="F:oxidoreductase activity"/>
    <property type="evidence" value="ECO:0007669"/>
    <property type="project" value="UniProtKB-KW"/>
</dbReference>
<evidence type="ECO:0000256" key="1">
    <source>
        <dbReference type="ARBA" id="ARBA00001947"/>
    </source>
</evidence>
<keyword evidence="5" id="KW-1185">Reference proteome</keyword>
<dbReference type="SMART" id="SM00829">
    <property type="entry name" value="PKS_ER"/>
    <property type="match status" value="1"/>
</dbReference>
<reference evidence="4 5" key="1">
    <citation type="journal article" date="2019" name="Emerg. Microbes Infect.">
        <title>Comprehensive subspecies identification of 175 nontuberculous mycobacteria species based on 7547 genomic profiles.</title>
        <authorList>
            <person name="Matsumoto Y."/>
            <person name="Kinjo T."/>
            <person name="Motooka D."/>
            <person name="Nabeya D."/>
            <person name="Jung N."/>
            <person name="Uechi K."/>
            <person name="Horii T."/>
            <person name="Iida T."/>
            <person name="Fujita J."/>
            <person name="Nakamura S."/>
        </authorList>
    </citation>
    <scope>NUCLEOTIDE SEQUENCE [LARGE SCALE GENOMIC DNA]</scope>
    <source>
        <strain evidence="4 5">JCM 30275</strain>
    </source>
</reference>
<dbReference type="AlphaFoldDB" id="A0A6N4W573"/>
<dbReference type="EMBL" id="AP022620">
    <property type="protein sequence ID" value="BBZ77100.1"/>
    <property type="molecule type" value="Genomic_DNA"/>
</dbReference>
<dbReference type="InterPro" id="IPR036291">
    <property type="entry name" value="NAD(P)-bd_dom_sf"/>
</dbReference>
<comment type="cofactor">
    <cofactor evidence="1">
        <name>Zn(2+)</name>
        <dbReference type="ChEBI" id="CHEBI:29105"/>
    </cofactor>
</comment>
<dbReference type="InterPro" id="IPR050129">
    <property type="entry name" value="Zn_alcohol_dh"/>
</dbReference>
<accession>A0A6N4W573</accession>
<dbReference type="SUPFAM" id="SSF51735">
    <property type="entry name" value="NAD(P)-binding Rossmann-fold domains"/>
    <property type="match status" value="1"/>
</dbReference>
<dbReference type="InterPro" id="IPR020843">
    <property type="entry name" value="ER"/>
</dbReference>
<dbReference type="SUPFAM" id="SSF50129">
    <property type="entry name" value="GroES-like"/>
    <property type="match status" value="1"/>
</dbReference>
<evidence type="ECO:0000256" key="2">
    <source>
        <dbReference type="ARBA" id="ARBA00023002"/>
    </source>
</evidence>
<dbReference type="Gene3D" id="3.40.50.720">
    <property type="entry name" value="NAD(P)-binding Rossmann-like Domain"/>
    <property type="match status" value="1"/>
</dbReference>
<dbReference type="Pfam" id="PF00107">
    <property type="entry name" value="ADH_zinc_N"/>
    <property type="match status" value="1"/>
</dbReference>
<feature type="domain" description="Enoyl reductase (ER)" evidence="3">
    <location>
        <begin position="8"/>
        <end position="332"/>
    </location>
</feature>
<keyword evidence="2" id="KW-0560">Oxidoreductase</keyword>
<dbReference type="KEGG" id="many:MANY_24370"/>
<protein>
    <submittedName>
        <fullName evidence="4">Zn-dependent alcohol dehydrogenase</fullName>
    </submittedName>
</protein>
<dbReference type="InterPro" id="IPR011032">
    <property type="entry name" value="GroES-like_sf"/>
</dbReference>
<dbReference type="Pfam" id="PF08240">
    <property type="entry name" value="ADH_N"/>
    <property type="match status" value="1"/>
</dbReference>
<dbReference type="Gene3D" id="3.90.180.10">
    <property type="entry name" value="Medium-chain alcohol dehydrogenases, catalytic domain"/>
    <property type="match status" value="1"/>
</dbReference>
<evidence type="ECO:0000259" key="3">
    <source>
        <dbReference type="SMART" id="SM00829"/>
    </source>
</evidence>
<gene>
    <name evidence="4" type="ORF">MANY_24370</name>
</gene>
<organism evidence="4 5">
    <name type="scientific">Mycolicibacterium anyangense</name>
    <dbReference type="NCBI Taxonomy" id="1431246"/>
    <lineage>
        <taxon>Bacteria</taxon>
        <taxon>Bacillati</taxon>
        <taxon>Actinomycetota</taxon>
        <taxon>Actinomycetes</taxon>
        <taxon>Mycobacteriales</taxon>
        <taxon>Mycobacteriaceae</taxon>
        <taxon>Mycolicibacterium</taxon>
    </lineage>
</organism>